<feature type="domain" description="G-protein coupled receptors family 2 profile 1" evidence="1">
    <location>
        <begin position="16"/>
        <end position="71"/>
    </location>
</feature>
<feature type="non-terminal residue" evidence="2">
    <location>
        <position position="203"/>
    </location>
</feature>
<dbReference type="PROSITE" id="PS50227">
    <property type="entry name" value="G_PROTEIN_RECEP_F2_3"/>
    <property type="match status" value="1"/>
</dbReference>
<dbReference type="Gene3D" id="1.25.40.610">
    <property type="match status" value="1"/>
</dbReference>
<dbReference type="SUPFAM" id="SSF111418">
    <property type="entry name" value="Hormone receptor domain"/>
    <property type="match status" value="1"/>
</dbReference>
<reference evidence="2" key="1">
    <citation type="submission" date="2014-12" db="EMBL/GenBank/DDBJ databases">
        <title>Insight into the proteome of Arion vulgaris.</title>
        <authorList>
            <person name="Aradska J."/>
            <person name="Bulat T."/>
            <person name="Smidak R."/>
            <person name="Sarate P."/>
            <person name="Gangsoo J."/>
            <person name="Sialana F."/>
            <person name="Bilban M."/>
            <person name="Lubec G."/>
        </authorList>
    </citation>
    <scope>NUCLEOTIDE SEQUENCE</scope>
    <source>
        <tissue evidence="2">Skin</tissue>
    </source>
</reference>
<dbReference type="AlphaFoldDB" id="A0A0B6Z8V7"/>
<dbReference type="EMBL" id="HACG01018164">
    <property type="protein sequence ID" value="CEK65029.1"/>
    <property type="molecule type" value="Transcribed_RNA"/>
</dbReference>
<dbReference type="Pfam" id="PF16489">
    <property type="entry name" value="GAIN"/>
    <property type="match status" value="1"/>
</dbReference>
<gene>
    <name evidence="2" type="primary">ORF53669</name>
</gene>
<proteinExistence type="predicted"/>
<dbReference type="Pfam" id="PF02793">
    <property type="entry name" value="HRM"/>
    <property type="match status" value="1"/>
</dbReference>
<dbReference type="InterPro" id="IPR032471">
    <property type="entry name" value="AGRL2-4_GAIN_subdom_A"/>
</dbReference>
<dbReference type="Gene3D" id="4.10.1240.10">
    <property type="entry name" value="GPCR, family 2, extracellular hormone receptor domain"/>
    <property type="match status" value="1"/>
</dbReference>
<organism evidence="2">
    <name type="scientific">Arion vulgaris</name>
    <dbReference type="NCBI Taxonomy" id="1028688"/>
    <lineage>
        <taxon>Eukaryota</taxon>
        <taxon>Metazoa</taxon>
        <taxon>Spiralia</taxon>
        <taxon>Lophotrochozoa</taxon>
        <taxon>Mollusca</taxon>
        <taxon>Gastropoda</taxon>
        <taxon>Heterobranchia</taxon>
        <taxon>Euthyneura</taxon>
        <taxon>Panpulmonata</taxon>
        <taxon>Eupulmonata</taxon>
        <taxon>Stylommatophora</taxon>
        <taxon>Helicina</taxon>
        <taxon>Arionoidea</taxon>
        <taxon>Arionidae</taxon>
        <taxon>Arion</taxon>
    </lineage>
</organism>
<feature type="non-terminal residue" evidence="2">
    <location>
        <position position="1"/>
    </location>
</feature>
<name>A0A0B6Z8V7_9EUPU</name>
<dbReference type="GO" id="GO:0016020">
    <property type="term" value="C:membrane"/>
    <property type="evidence" value="ECO:0007669"/>
    <property type="project" value="InterPro"/>
</dbReference>
<protein>
    <recommendedName>
        <fullName evidence="1">G-protein coupled receptors family 2 profile 1 domain-containing protein</fullName>
    </recommendedName>
</protein>
<dbReference type="InterPro" id="IPR001879">
    <property type="entry name" value="GPCR_2_extracellular_dom"/>
</dbReference>
<dbReference type="SMART" id="SM00008">
    <property type="entry name" value="HormR"/>
    <property type="match status" value="1"/>
</dbReference>
<evidence type="ECO:0000259" key="1">
    <source>
        <dbReference type="PROSITE" id="PS50227"/>
    </source>
</evidence>
<accession>A0A0B6Z8V7</accession>
<sequence>VPDETNESINGVVDKFCEETMERGVFWPKTRFGRIAEERCPKNLRGIAIWRCLRYGWDKSGPDITDCISPWVFRLDEQIQRVVTGNEPSYTAAVALNEALRDQDLTSGDLKKSSMKLLPNLAQGFQREDPFENRPIKIERMKIFKKAFVSANSNLLSLRNAQSWQNLSRQDQSQAATSILVTMEDTGFHIASLMDIGTSEMTV</sequence>
<evidence type="ECO:0000313" key="2">
    <source>
        <dbReference type="EMBL" id="CEK65029.1"/>
    </source>
</evidence>
<dbReference type="InterPro" id="IPR036445">
    <property type="entry name" value="GPCR_2_extracell_dom_sf"/>
</dbReference>
<dbReference type="GO" id="GO:0004930">
    <property type="term" value="F:G protein-coupled receptor activity"/>
    <property type="evidence" value="ECO:0007669"/>
    <property type="project" value="InterPro"/>
</dbReference>